<dbReference type="STRING" id="930991.A0A0D0CWS4"/>
<reference evidence="1 2" key="1">
    <citation type="submission" date="2014-04" db="EMBL/GenBank/DDBJ databases">
        <authorList>
            <consortium name="DOE Joint Genome Institute"/>
            <person name="Kuo A."/>
            <person name="Kohler A."/>
            <person name="Jargeat P."/>
            <person name="Nagy L.G."/>
            <person name="Floudas D."/>
            <person name="Copeland A."/>
            <person name="Barry K.W."/>
            <person name="Cichocki N."/>
            <person name="Veneault-Fourrey C."/>
            <person name="LaButti K."/>
            <person name="Lindquist E.A."/>
            <person name="Lipzen A."/>
            <person name="Lundell T."/>
            <person name="Morin E."/>
            <person name="Murat C."/>
            <person name="Sun H."/>
            <person name="Tunlid A."/>
            <person name="Henrissat B."/>
            <person name="Grigoriev I.V."/>
            <person name="Hibbett D.S."/>
            <person name="Martin F."/>
            <person name="Nordberg H.P."/>
            <person name="Cantor M.N."/>
            <person name="Hua S.X."/>
        </authorList>
    </citation>
    <scope>NUCLEOTIDE SEQUENCE [LARGE SCALE GENOMIC DNA]</scope>
    <source>
        <strain evidence="1 2">Ve08.2h10</strain>
    </source>
</reference>
<proteinExistence type="predicted"/>
<sequence length="88" mass="9845">ESLKAIRQTLHGAWTKLANQGKAPQMWGTLSASGSELFTSLMEAAHPLFKLVEDSWKLKIFATHSYPSWHATHLNVNCQLLPKGKKKC</sequence>
<reference evidence="2" key="2">
    <citation type="submission" date="2015-01" db="EMBL/GenBank/DDBJ databases">
        <title>Evolutionary Origins and Diversification of the Mycorrhizal Mutualists.</title>
        <authorList>
            <consortium name="DOE Joint Genome Institute"/>
            <consortium name="Mycorrhizal Genomics Consortium"/>
            <person name="Kohler A."/>
            <person name="Kuo A."/>
            <person name="Nagy L.G."/>
            <person name="Floudas D."/>
            <person name="Copeland A."/>
            <person name="Barry K.W."/>
            <person name="Cichocki N."/>
            <person name="Veneault-Fourrey C."/>
            <person name="LaButti K."/>
            <person name="Lindquist E.A."/>
            <person name="Lipzen A."/>
            <person name="Lundell T."/>
            <person name="Morin E."/>
            <person name="Murat C."/>
            <person name="Riley R."/>
            <person name="Ohm R."/>
            <person name="Sun H."/>
            <person name="Tunlid A."/>
            <person name="Henrissat B."/>
            <person name="Grigoriev I.V."/>
            <person name="Hibbett D.S."/>
            <person name="Martin F."/>
        </authorList>
    </citation>
    <scope>NUCLEOTIDE SEQUENCE [LARGE SCALE GENOMIC DNA]</scope>
    <source>
        <strain evidence="2">Ve08.2h10</strain>
    </source>
</reference>
<evidence type="ECO:0000313" key="2">
    <source>
        <dbReference type="Proteomes" id="UP000054538"/>
    </source>
</evidence>
<feature type="non-terminal residue" evidence="1">
    <location>
        <position position="1"/>
    </location>
</feature>
<protein>
    <submittedName>
        <fullName evidence="1">Uncharacterized protein</fullName>
    </submittedName>
</protein>
<dbReference type="HOGENOM" id="CLU_2475019_0_0_1"/>
<dbReference type="InParanoid" id="A0A0D0CWS4"/>
<dbReference type="EMBL" id="KN831682">
    <property type="protein sequence ID" value="KIK71774.1"/>
    <property type="molecule type" value="Genomic_DNA"/>
</dbReference>
<gene>
    <name evidence="1" type="ORF">PAXRUDRAFT_181911</name>
</gene>
<dbReference type="AlphaFoldDB" id="A0A0D0CWS4"/>
<dbReference type="OrthoDB" id="2686965at2759"/>
<name>A0A0D0CWS4_9AGAM</name>
<dbReference type="Proteomes" id="UP000054538">
    <property type="component" value="Unassembled WGS sequence"/>
</dbReference>
<accession>A0A0D0CWS4</accession>
<evidence type="ECO:0000313" key="1">
    <source>
        <dbReference type="EMBL" id="KIK71774.1"/>
    </source>
</evidence>
<keyword evidence="2" id="KW-1185">Reference proteome</keyword>
<organism evidence="1 2">
    <name type="scientific">Paxillus rubicundulus Ve08.2h10</name>
    <dbReference type="NCBI Taxonomy" id="930991"/>
    <lineage>
        <taxon>Eukaryota</taxon>
        <taxon>Fungi</taxon>
        <taxon>Dikarya</taxon>
        <taxon>Basidiomycota</taxon>
        <taxon>Agaricomycotina</taxon>
        <taxon>Agaricomycetes</taxon>
        <taxon>Agaricomycetidae</taxon>
        <taxon>Boletales</taxon>
        <taxon>Paxilineae</taxon>
        <taxon>Paxillaceae</taxon>
        <taxon>Paxillus</taxon>
    </lineage>
</organism>